<dbReference type="EMBL" id="JBHSRF010000127">
    <property type="protein sequence ID" value="MFC6087286.1"/>
    <property type="molecule type" value="Genomic_DNA"/>
</dbReference>
<accession>A0ABW1NVJ1</accession>
<evidence type="ECO:0000313" key="1">
    <source>
        <dbReference type="EMBL" id="MFC6087286.1"/>
    </source>
</evidence>
<reference evidence="2" key="1">
    <citation type="journal article" date="2019" name="Int. J. Syst. Evol. Microbiol.">
        <title>The Global Catalogue of Microorganisms (GCM) 10K type strain sequencing project: providing services to taxonomists for standard genome sequencing and annotation.</title>
        <authorList>
            <consortium name="The Broad Institute Genomics Platform"/>
            <consortium name="The Broad Institute Genome Sequencing Center for Infectious Disease"/>
            <person name="Wu L."/>
            <person name="Ma J."/>
        </authorList>
    </citation>
    <scope>NUCLEOTIDE SEQUENCE [LARGE SCALE GENOMIC DNA]</scope>
    <source>
        <strain evidence="2">JCM 30346</strain>
    </source>
</reference>
<keyword evidence="2" id="KW-1185">Reference proteome</keyword>
<evidence type="ECO:0000313" key="2">
    <source>
        <dbReference type="Proteomes" id="UP001596137"/>
    </source>
</evidence>
<protein>
    <submittedName>
        <fullName evidence="1">Uncharacterized protein</fullName>
    </submittedName>
</protein>
<comment type="caution">
    <text evidence="1">The sequence shown here is derived from an EMBL/GenBank/DDBJ whole genome shotgun (WGS) entry which is preliminary data.</text>
</comment>
<sequence>MSLSIPVLVSDVRFSRLMRFGFPADEFAEFVVSRAVGVQTQVAASCVPDPHRRPDAVRSAELQRIAHEFHGRLAANREPHHPDPIVTEMWGQVFTAGLRDAGLLDLYTESDPAWDLLAGTTREVLEAVRRRTVVERTEIESLLVDPETNAVRTGGGETGVCTVNVELVEEGVYFRSVHDETTGQTRTIVEFG</sequence>
<dbReference type="RefSeq" id="WP_380763390.1">
    <property type="nucleotide sequence ID" value="NZ_JBHSRF010000127.1"/>
</dbReference>
<organism evidence="1 2">
    <name type="scientific">Sphaerisporangium aureirubrum</name>
    <dbReference type="NCBI Taxonomy" id="1544736"/>
    <lineage>
        <taxon>Bacteria</taxon>
        <taxon>Bacillati</taxon>
        <taxon>Actinomycetota</taxon>
        <taxon>Actinomycetes</taxon>
        <taxon>Streptosporangiales</taxon>
        <taxon>Streptosporangiaceae</taxon>
        <taxon>Sphaerisporangium</taxon>
    </lineage>
</organism>
<proteinExistence type="predicted"/>
<dbReference type="Proteomes" id="UP001596137">
    <property type="component" value="Unassembled WGS sequence"/>
</dbReference>
<name>A0ABW1NVJ1_9ACTN</name>
<gene>
    <name evidence="1" type="ORF">ACFP1K_39390</name>
</gene>